<dbReference type="Proteomes" id="UP000037136">
    <property type="component" value="Unassembled WGS sequence"/>
</dbReference>
<dbReference type="EMBL" id="LAZP02000020">
    <property type="protein sequence ID" value="PFH62715.1"/>
    <property type="molecule type" value="Genomic_DNA"/>
</dbReference>
<evidence type="ECO:0000313" key="3">
    <source>
        <dbReference type="Proteomes" id="UP000037136"/>
    </source>
</evidence>
<comment type="caution">
    <text evidence="2">The sequence shown here is derived from an EMBL/GenBank/DDBJ whole genome shotgun (WGS) entry which is preliminary data.</text>
</comment>
<dbReference type="STRING" id="268505.A0A2A9PMJ1"/>
<evidence type="ECO:0000313" key="2">
    <source>
        <dbReference type="EMBL" id="PFH62715.1"/>
    </source>
</evidence>
<keyword evidence="3" id="KW-1185">Reference proteome</keyword>
<dbReference type="OrthoDB" id="5428673at2759"/>
<reference evidence="2 3" key="2">
    <citation type="journal article" date="2017" name="Sci. Rep.">
        <title>Ant-infecting Ophiocordyceps genomes reveal a high diversity of potential behavioral manipulation genes and a possible major role for enterotoxins.</title>
        <authorList>
            <person name="de Bekker C."/>
            <person name="Ohm R.A."/>
            <person name="Evans H.C."/>
            <person name="Brachmann A."/>
            <person name="Hughes D.P."/>
        </authorList>
    </citation>
    <scope>NUCLEOTIDE SEQUENCE [LARGE SCALE GENOMIC DNA]</scope>
    <source>
        <strain evidence="2 3">SC16a</strain>
    </source>
</reference>
<feature type="region of interest" description="Disordered" evidence="1">
    <location>
        <begin position="35"/>
        <end position="80"/>
    </location>
</feature>
<reference evidence="2 3" key="1">
    <citation type="journal article" date="2015" name="BMC Genomics">
        <title>Gene expression during zombie ant biting behavior reflects the complexity underlying fungal parasitic behavioral manipulation.</title>
        <authorList>
            <person name="de Bekker C."/>
            <person name="Ohm R.A."/>
            <person name="Loreto R.G."/>
            <person name="Sebastian A."/>
            <person name="Albert I."/>
            <person name="Merrow M."/>
            <person name="Brachmann A."/>
            <person name="Hughes D.P."/>
        </authorList>
    </citation>
    <scope>NUCLEOTIDE SEQUENCE [LARGE SCALE GENOMIC DNA]</scope>
    <source>
        <strain evidence="2 3">SC16a</strain>
    </source>
</reference>
<organism evidence="2 3">
    <name type="scientific">Ophiocordyceps unilateralis</name>
    <name type="common">Zombie-ant fungus</name>
    <name type="synonym">Torrubia unilateralis</name>
    <dbReference type="NCBI Taxonomy" id="268505"/>
    <lineage>
        <taxon>Eukaryota</taxon>
        <taxon>Fungi</taxon>
        <taxon>Dikarya</taxon>
        <taxon>Ascomycota</taxon>
        <taxon>Pezizomycotina</taxon>
        <taxon>Sordariomycetes</taxon>
        <taxon>Hypocreomycetidae</taxon>
        <taxon>Hypocreales</taxon>
        <taxon>Ophiocordycipitaceae</taxon>
        <taxon>Ophiocordyceps</taxon>
    </lineage>
</organism>
<proteinExistence type="predicted"/>
<dbReference type="AlphaFoldDB" id="A0A2A9PMJ1"/>
<protein>
    <submittedName>
        <fullName evidence="2">Uncharacterized protein</fullName>
    </submittedName>
</protein>
<sequence>MPHREPQFLQLPPTPLSLFQAFLPISLVEKWVQYTNEGPEPGPEGPSRRLSRSGGSDLSTLKRPTQRPKPGLTSGQTTYNRCLPLSVRQAQFSQLI</sequence>
<accession>A0A2A9PMJ1</accession>
<evidence type="ECO:0000256" key="1">
    <source>
        <dbReference type="SAM" id="MobiDB-lite"/>
    </source>
</evidence>
<name>A0A2A9PMJ1_OPHUN</name>
<gene>
    <name evidence="2" type="ORF">XA68_12393</name>
</gene>